<dbReference type="InterPro" id="IPR043128">
    <property type="entry name" value="Rev_trsase/Diguanyl_cyclase"/>
</dbReference>
<accession>A0A430KRY3</accession>
<feature type="transmembrane region" description="Helical" evidence="9">
    <location>
        <begin position="308"/>
        <end position="327"/>
    </location>
</feature>
<organism evidence="13 14">
    <name type="scientific">Amphritea opalescens</name>
    <dbReference type="NCBI Taxonomy" id="2490544"/>
    <lineage>
        <taxon>Bacteria</taxon>
        <taxon>Pseudomonadati</taxon>
        <taxon>Pseudomonadota</taxon>
        <taxon>Gammaproteobacteria</taxon>
        <taxon>Oceanospirillales</taxon>
        <taxon>Oceanospirillaceae</taxon>
        <taxon>Amphritea</taxon>
    </lineage>
</organism>
<name>A0A430KRY3_9GAMM</name>
<comment type="caution">
    <text evidence="13">The sequence shown here is derived from an EMBL/GenBank/DDBJ whole genome shotgun (WGS) entry which is preliminary data.</text>
</comment>
<dbReference type="OrthoDB" id="9787514at2"/>
<dbReference type="InterPro" id="IPR035965">
    <property type="entry name" value="PAS-like_dom_sf"/>
</dbReference>
<dbReference type="InterPro" id="IPR000014">
    <property type="entry name" value="PAS"/>
</dbReference>
<evidence type="ECO:0000259" key="12">
    <source>
        <dbReference type="PROSITE" id="PS50887"/>
    </source>
</evidence>
<comment type="cofactor">
    <cofactor evidence="1">
        <name>Mg(2+)</name>
        <dbReference type="ChEBI" id="CHEBI:18420"/>
    </cofactor>
</comment>
<dbReference type="CDD" id="cd00130">
    <property type="entry name" value="PAS"/>
    <property type="match status" value="1"/>
</dbReference>
<dbReference type="InterPro" id="IPR024041">
    <property type="entry name" value="NH4_transpt_AmtB-like_dom"/>
</dbReference>
<dbReference type="GO" id="GO:0008519">
    <property type="term" value="F:ammonium channel activity"/>
    <property type="evidence" value="ECO:0007669"/>
    <property type="project" value="InterPro"/>
</dbReference>
<evidence type="ECO:0000313" key="14">
    <source>
        <dbReference type="Proteomes" id="UP000283087"/>
    </source>
</evidence>
<feature type="transmembrane region" description="Helical" evidence="9">
    <location>
        <begin position="84"/>
        <end position="106"/>
    </location>
</feature>
<dbReference type="InterPro" id="IPR029020">
    <property type="entry name" value="Ammonium/urea_transptr"/>
</dbReference>
<dbReference type="CDD" id="cd01948">
    <property type="entry name" value="EAL"/>
    <property type="match status" value="1"/>
</dbReference>
<keyword evidence="14" id="KW-1185">Reference proteome</keyword>
<dbReference type="AlphaFoldDB" id="A0A430KRY3"/>
<keyword evidence="4" id="KW-0813">Transport</keyword>
<comment type="similarity">
    <text evidence="3">Belongs to the ammonia transporter channel (TC 1.A.11.2) family.</text>
</comment>
<dbReference type="PANTHER" id="PTHR44757">
    <property type="entry name" value="DIGUANYLATE CYCLASE DGCP"/>
    <property type="match status" value="1"/>
</dbReference>
<dbReference type="InterPro" id="IPR000160">
    <property type="entry name" value="GGDEF_dom"/>
</dbReference>
<dbReference type="NCBIfam" id="TIGR00229">
    <property type="entry name" value="sensory_box"/>
    <property type="match status" value="1"/>
</dbReference>
<dbReference type="PROSITE" id="PS01219">
    <property type="entry name" value="AMMONIUM_TRANSP"/>
    <property type="match status" value="1"/>
</dbReference>
<sequence>MDLLWILFGAMLVFMMQAGFLCLESGLVRSKNSINVAAKNITDFIISSTLFWAFGFAFMFGDSYAGLIGTNGFFFGDDAPPLDLSIFLFQMMFCGTAATLVSGAVAERMSYHGYIITSIIISLLIYPIVGHWAWGGIVSGTTSGWLALAGFVDFAGSTMVHSVGGWVALAAIIVIGPRIGRFNDEKRHIPGSNIPIAMLGALLVWFGWFGFNGGSTLAWTDAVPGILLNTCLAAFWGGIAAIVIKYLTDGYIDISQIINGVLGGLVAITANCHAVSVVEAAFIGGIAGFIVVYSSNFLVYLKLDDAIGVIPVHLFAGIWGTIAVALFGDPAVLGTGLSKPDQLASQLTGIAAIGLYSFSVAYLLLSLINKKFPLRVSAEAELNGLNVSEHRVTTEVFDLLSAMNQQQARSDYSSPVPVEPFTEVGQIAQEYNRVIDKVQQEIQERDRAFNAFKESEYRNGAILEAAMDCIITINQQAQIVTFNPAAEQCFGITAGIVLGEDFFQLFMEEESRKLAAKNLAKGFTMGEGLVLKRQNIANLTRYDKETFPAEIVVTQTTDLNAFKKQYTLHIRDITKQVKLQNRLKLLAYNDPLTGLYNRTYLMRTLERLIVKYTETPGTVVLMFLDLDQFKRINDTLGHNAGDILLREVAKRLKRVIRDSDLVARWGGDEFVIVLSGQLDESLATKKANEILTVMRDPITLLNNELTVLTSIGIAMSINGEVNADRLLQHADLAMYQAKNNGRNTFSLFLPQMEKEAQLHSWIENELPNAMQQHQLYLQYQPKVCCVTNNIVGFEALLRWQHPEHGFVSPGEFIPVIENTNLIITVGEWVLSEVTQQLANWRDEGLPLLPIAVNISGYHLHSPTLIPYIDQCLRQRSLNPELIEIEITEGALTGNSDESINAMRALKEIHIKLAIDDFGTGYSSLSYLKKFPVDILKIDRAFVRECYSNKEDAAICKAIISLAKSLELQIVAEGVENQAQLAFLGVQGCDVYQGFYFSKAVDADKVSALLMEPADTAL</sequence>
<evidence type="ECO:0000256" key="8">
    <source>
        <dbReference type="ARBA" id="ARBA00023177"/>
    </source>
</evidence>
<protein>
    <submittedName>
        <fullName evidence="13">Ammonium transporter</fullName>
    </submittedName>
</protein>
<dbReference type="InterPro" id="IPR052155">
    <property type="entry name" value="Biofilm_reg_signaling"/>
</dbReference>
<dbReference type="InterPro" id="IPR001905">
    <property type="entry name" value="Ammonium_transpt"/>
</dbReference>
<dbReference type="EMBL" id="RQXW01000006">
    <property type="protein sequence ID" value="RTE66228.1"/>
    <property type="molecule type" value="Genomic_DNA"/>
</dbReference>
<dbReference type="Gene3D" id="3.30.450.20">
    <property type="entry name" value="PAS domain"/>
    <property type="match status" value="1"/>
</dbReference>
<dbReference type="PROSITE" id="PS50887">
    <property type="entry name" value="GGDEF"/>
    <property type="match status" value="1"/>
</dbReference>
<proteinExistence type="inferred from homology"/>
<feature type="domain" description="EAL" evidence="11">
    <location>
        <begin position="759"/>
        <end position="1013"/>
    </location>
</feature>
<dbReference type="SUPFAM" id="SSF55073">
    <property type="entry name" value="Nucleotide cyclase"/>
    <property type="match status" value="1"/>
</dbReference>
<feature type="transmembrane region" description="Helical" evidence="9">
    <location>
        <begin position="154"/>
        <end position="175"/>
    </location>
</feature>
<dbReference type="CDD" id="cd01949">
    <property type="entry name" value="GGDEF"/>
    <property type="match status" value="1"/>
</dbReference>
<dbReference type="NCBIfam" id="TIGR00836">
    <property type="entry name" value="amt"/>
    <property type="match status" value="1"/>
</dbReference>
<evidence type="ECO:0000256" key="5">
    <source>
        <dbReference type="ARBA" id="ARBA00022692"/>
    </source>
</evidence>
<gene>
    <name evidence="13" type="primary">amt</name>
    <name evidence="13" type="ORF">EH243_08925</name>
</gene>
<dbReference type="InterPro" id="IPR035919">
    <property type="entry name" value="EAL_sf"/>
</dbReference>
<evidence type="ECO:0000313" key="13">
    <source>
        <dbReference type="EMBL" id="RTE66228.1"/>
    </source>
</evidence>
<feature type="transmembrane region" description="Helical" evidence="9">
    <location>
        <begin position="347"/>
        <end position="365"/>
    </location>
</feature>
<dbReference type="PANTHER" id="PTHR44757:SF2">
    <property type="entry name" value="BIOFILM ARCHITECTURE MAINTENANCE PROTEIN MBAA"/>
    <property type="match status" value="1"/>
</dbReference>
<dbReference type="Pfam" id="PF13426">
    <property type="entry name" value="PAS_9"/>
    <property type="match status" value="1"/>
</dbReference>
<dbReference type="Pfam" id="PF00990">
    <property type="entry name" value="GGDEF"/>
    <property type="match status" value="1"/>
</dbReference>
<keyword evidence="6 9" id="KW-1133">Transmembrane helix</keyword>
<feature type="transmembrane region" description="Helical" evidence="9">
    <location>
        <begin position="113"/>
        <end position="134"/>
    </location>
</feature>
<evidence type="ECO:0000256" key="9">
    <source>
        <dbReference type="SAM" id="Phobius"/>
    </source>
</evidence>
<feature type="domain" description="PAS" evidence="10">
    <location>
        <begin position="455"/>
        <end position="526"/>
    </location>
</feature>
<dbReference type="Pfam" id="PF00909">
    <property type="entry name" value="Ammonium_transp"/>
    <property type="match status" value="1"/>
</dbReference>
<comment type="subcellular location">
    <subcellularLocation>
        <location evidence="2">Membrane</location>
        <topology evidence="2">Multi-pass membrane protein</topology>
    </subcellularLocation>
</comment>
<dbReference type="InterPro" id="IPR029787">
    <property type="entry name" value="Nucleotide_cyclase"/>
</dbReference>
<feature type="transmembrane region" description="Helical" evidence="9">
    <location>
        <begin position="6"/>
        <end position="23"/>
    </location>
</feature>
<evidence type="ECO:0000256" key="3">
    <source>
        <dbReference type="ARBA" id="ARBA00005887"/>
    </source>
</evidence>
<dbReference type="Gene3D" id="1.10.3430.10">
    <property type="entry name" value="Ammonium transporter AmtB like domains"/>
    <property type="match status" value="1"/>
</dbReference>
<feature type="transmembrane region" description="Helical" evidence="9">
    <location>
        <begin position="256"/>
        <end position="276"/>
    </location>
</feature>
<feature type="transmembrane region" description="Helical" evidence="9">
    <location>
        <begin position="226"/>
        <end position="244"/>
    </location>
</feature>
<dbReference type="SMART" id="SM00091">
    <property type="entry name" value="PAS"/>
    <property type="match status" value="1"/>
</dbReference>
<dbReference type="FunFam" id="3.30.70.270:FF:000001">
    <property type="entry name" value="Diguanylate cyclase domain protein"/>
    <property type="match status" value="1"/>
</dbReference>
<feature type="transmembrane region" description="Helical" evidence="9">
    <location>
        <begin position="282"/>
        <end position="301"/>
    </location>
</feature>
<evidence type="ECO:0000259" key="10">
    <source>
        <dbReference type="PROSITE" id="PS50112"/>
    </source>
</evidence>
<reference evidence="13 14" key="1">
    <citation type="submission" date="2018-11" db="EMBL/GenBank/DDBJ databases">
        <title>The draft genome sequence of Amphritea opalescens ANRC-JH13T.</title>
        <authorList>
            <person name="Fang Z."/>
            <person name="Zhang Y."/>
            <person name="Han X."/>
        </authorList>
    </citation>
    <scope>NUCLEOTIDE SEQUENCE [LARGE SCALE GENOMIC DNA]</scope>
    <source>
        <strain evidence="13 14">ANRC-JH13</strain>
    </source>
</reference>
<feature type="transmembrane region" description="Helical" evidence="9">
    <location>
        <begin position="44"/>
        <end position="64"/>
    </location>
</feature>
<evidence type="ECO:0000256" key="2">
    <source>
        <dbReference type="ARBA" id="ARBA00004141"/>
    </source>
</evidence>
<dbReference type="PROSITE" id="PS50883">
    <property type="entry name" value="EAL"/>
    <property type="match status" value="1"/>
</dbReference>
<keyword evidence="5 9" id="KW-0812">Transmembrane</keyword>
<feature type="domain" description="GGDEF" evidence="12">
    <location>
        <begin position="617"/>
        <end position="750"/>
    </location>
</feature>
<dbReference type="Gene3D" id="3.20.20.450">
    <property type="entry name" value="EAL domain"/>
    <property type="match status" value="1"/>
</dbReference>
<dbReference type="GO" id="GO:0003824">
    <property type="term" value="F:catalytic activity"/>
    <property type="evidence" value="ECO:0007669"/>
    <property type="project" value="UniProtKB-ARBA"/>
</dbReference>
<dbReference type="SUPFAM" id="SSF55785">
    <property type="entry name" value="PYP-like sensor domain (PAS domain)"/>
    <property type="match status" value="1"/>
</dbReference>
<evidence type="ECO:0000259" key="11">
    <source>
        <dbReference type="PROSITE" id="PS50883"/>
    </source>
</evidence>
<dbReference type="NCBIfam" id="TIGR00254">
    <property type="entry name" value="GGDEF"/>
    <property type="match status" value="1"/>
</dbReference>
<dbReference type="InterPro" id="IPR018047">
    <property type="entry name" value="Ammonium_transpt_CS"/>
</dbReference>
<keyword evidence="7 9" id="KW-0472">Membrane</keyword>
<feature type="transmembrane region" description="Helical" evidence="9">
    <location>
        <begin position="196"/>
        <end position="220"/>
    </location>
</feature>
<keyword evidence="8" id="KW-0924">Ammonia transport</keyword>
<dbReference type="RefSeq" id="WP_126158301.1">
    <property type="nucleotide sequence ID" value="NZ_RQXW01000006.1"/>
</dbReference>
<dbReference type="SUPFAM" id="SSF111352">
    <property type="entry name" value="Ammonium transporter"/>
    <property type="match status" value="1"/>
</dbReference>
<dbReference type="SMART" id="SM00052">
    <property type="entry name" value="EAL"/>
    <property type="match status" value="1"/>
</dbReference>
<evidence type="ECO:0000256" key="4">
    <source>
        <dbReference type="ARBA" id="ARBA00022448"/>
    </source>
</evidence>
<dbReference type="InterPro" id="IPR001633">
    <property type="entry name" value="EAL_dom"/>
</dbReference>
<dbReference type="SUPFAM" id="SSF141868">
    <property type="entry name" value="EAL domain-like"/>
    <property type="match status" value="1"/>
</dbReference>
<dbReference type="PROSITE" id="PS50112">
    <property type="entry name" value="PAS"/>
    <property type="match status" value="1"/>
</dbReference>
<dbReference type="GO" id="GO:0016020">
    <property type="term" value="C:membrane"/>
    <property type="evidence" value="ECO:0007669"/>
    <property type="project" value="UniProtKB-SubCell"/>
</dbReference>
<dbReference type="Proteomes" id="UP000283087">
    <property type="component" value="Unassembled WGS sequence"/>
</dbReference>
<dbReference type="Gene3D" id="3.30.70.270">
    <property type="match status" value="1"/>
</dbReference>
<dbReference type="Pfam" id="PF00563">
    <property type="entry name" value="EAL"/>
    <property type="match status" value="1"/>
</dbReference>
<evidence type="ECO:0000256" key="7">
    <source>
        <dbReference type="ARBA" id="ARBA00023136"/>
    </source>
</evidence>
<evidence type="ECO:0000256" key="1">
    <source>
        <dbReference type="ARBA" id="ARBA00001946"/>
    </source>
</evidence>
<evidence type="ECO:0000256" key="6">
    <source>
        <dbReference type="ARBA" id="ARBA00022989"/>
    </source>
</evidence>
<dbReference type="SMART" id="SM00267">
    <property type="entry name" value="GGDEF"/>
    <property type="match status" value="1"/>
</dbReference>